<keyword evidence="2" id="KW-1185">Reference proteome</keyword>
<comment type="caution">
    <text evidence="1">The sequence shown here is derived from an EMBL/GenBank/DDBJ whole genome shotgun (WGS) entry which is preliminary data.</text>
</comment>
<dbReference type="RefSeq" id="WP_018643579.1">
    <property type="nucleotide sequence ID" value="NZ_VLLA01000008.1"/>
</dbReference>
<accession>A0A562RQB7</accession>
<dbReference type="EMBL" id="VLLA01000008">
    <property type="protein sequence ID" value="TWI70530.1"/>
    <property type="molecule type" value="Genomic_DNA"/>
</dbReference>
<reference evidence="1 2" key="1">
    <citation type="journal article" date="2015" name="Stand. Genomic Sci.">
        <title>Genomic Encyclopedia of Bacterial and Archaeal Type Strains, Phase III: the genomes of soil and plant-associated and newly described type strains.</title>
        <authorList>
            <person name="Whitman W.B."/>
            <person name="Woyke T."/>
            <person name="Klenk H.P."/>
            <person name="Zhou Y."/>
            <person name="Lilburn T.G."/>
            <person name="Beck B.J."/>
            <person name="De Vos P."/>
            <person name="Vandamme P."/>
            <person name="Eisen J.A."/>
            <person name="Garrity G."/>
            <person name="Hugenholtz P."/>
            <person name="Kyrpides N.C."/>
        </authorList>
    </citation>
    <scope>NUCLEOTIDE SEQUENCE [LARGE SCALE GENOMIC DNA]</scope>
    <source>
        <strain evidence="1 2">CGMCC 1.10948</strain>
    </source>
</reference>
<name>A0A562RQB7_9BRAD</name>
<sequence length="71" mass="7688">MFRQLESHIDLHDLCEVASTWPANANSLRSALQYVGGHFAEVERKVIAAAAHGAEPKLAAAVDKFVDENGI</sequence>
<dbReference type="Proteomes" id="UP000316291">
    <property type="component" value="Unassembled WGS sequence"/>
</dbReference>
<gene>
    <name evidence="1" type="ORF">IQ16_03703</name>
</gene>
<evidence type="ECO:0000313" key="1">
    <source>
        <dbReference type="EMBL" id="TWI70530.1"/>
    </source>
</evidence>
<proteinExistence type="predicted"/>
<protein>
    <submittedName>
        <fullName evidence="1">Uncharacterized protein</fullName>
    </submittedName>
</protein>
<evidence type="ECO:0000313" key="2">
    <source>
        <dbReference type="Proteomes" id="UP000316291"/>
    </source>
</evidence>
<organism evidence="1 2">
    <name type="scientific">Bradyrhizobium huanghuaihaiense</name>
    <dbReference type="NCBI Taxonomy" id="990078"/>
    <lineage>
        <taxon>Bacteria</taxon>
        <taxon>Pseudomonadati</taxon>
        <taxon>Pseudomonadota</taxon>
        <taxon>Alphaproteobacteria</taxon>
        <taxon>Hyphomicrobiales</taxon>
        <taxon>Nitrobacteraceae</taxon>
        <taxon>Bradyrhizobium</taxon>
    </lineage>
</organism>
<dbReference type="AlphaFoldDB" id="A0A562RQB7"/>